<name>A0A1H6FNI9_9EURY</name>
<evidence type="ECO:0000313" key="3">
    <source>
        <dbReference type="Proteomes" id="UP000199112"/>
    </source>
</evidence>
<protein>
    <submittedName>
        <fullName evidence="2">Uncharacterized protein</fullName>
    </submittedName>
</protein>
<evidence type="ECO:0000313" key="2">
    <source>
        <dbReference type="EMBL" id="SEH12467.1"/>
    </source>
</evidence>
<dbReference type="PROSITE" id="PS51257">
    <property type="entry name" value="PROKAR_LIPOPROTEIN"/>
    <property type="match status" value="1"/>
</dbReference>
<evidence type="ECO:0000256" key="1">
    <source>
        <dbReference type="SAM" id="MobiDB-lite"/>
    </source>
</evidence>
<organism evidence="2 3">
    <name type="scientific">Natronorubrum sediminis</name>
    <dbReference type="NCBI Taxonomy" id="640943"/>
    <lineage>
        <taxon>Archaea</taxon>
        <taxon>Methanobacteriati</taxon>
        <taxon>Methanobacteriota</taxon>
        <taxon>Stenosarchaea group</taxon>
        <taxon>Halobacteria</taxon>
        <taxon>Halobacteriales</taxon>
        <taxon>Natrialbaceae</taxon>
        <taxon>Natronorubrum</taxon>
    </lineage>
</organism>
<accession>A0A1H6FNI9</accession>
<dbReference type="RefSeq" id="WP_090505410.1">
    <property type="nucleotide sequence ID" value="NZ_FNWL01000001.1"/>
</dbReference>
<proteinExistence type="predicted"/>
<gene>
    <name evidence="2" type="ORF">SAMN04487967_0821</name>
</gene>
<keyword evidence="3" id="KW-1185">Reference proteome</keyword>
<feature type="region of interest" description="Disordered" evidence="1">
    <location>
        <begin position="23"/>
        <end position="62"/>
    </location>
</feature>
<sequence length="129" mass="13953">MKRRKFLVGCGCVTSLVLAGCLGGNDDEDRDGGGSSDYLVVAGPYDTAPPKASTTSIDDPKVEGPVEEVVVEAIETNRTATQRLDEAEREAVTDRIDELPGYEGDDEFEPASYVTRNDDAAAVFYERED</sequence>
<dbReference type="AlphaFoldDB" id="A0A1H6FNI9"/>
<dbReference type="Proteomes" id="UP000199112">
    <property type="component" value="Unassembled WGS sequence"/>
</dbReference>
<dbReference type="EMBL" id="FNWL01000001">
    <property type="protein sequence ID" value="SEH12467.1"/>
    <property type="molecule type" value="Genomic_DNA"/>
</dbReference>
<dbReference type="OrthoDB" id="204527at2157"/>
<reference evidence="3" key="1">
    <citation type="submission" date="2016-10" db="EMBL/GenBank/DDBJ databases">
        <authorList>
            <person name="Varghese N."/>
            <person name="Submissions S."/>
        </authorList>
    </citation>
    <scope>NUCLEOTIDE SEQUENCE [LARGE SCALE GENOMIC DNA]</scope>
    <source>
        <strain evidence="3">CGMCC 1.8981</strain>
    </source>
</reference>